<dbReference type="SUPFAM" id="SSF69754">
    <property type="entry name" value="Ribosome binding protein Y (YfiA homologue)"/>
    <property type="match status" value="1"/>
</dbReference>
<dbReference type="Gene3D" id="3.30.160.100">
    <property type="entry name" value="Ribosome hibernation promotion factor-like"/>
    <property type="match status" value="1"/>
</dbReference>
<dbReference type="InterPro" id="IPR003489">
    <property type="entry name" value="RHF/RaiA"/>
</dbReference>
<reference evidence="1" key="1">
    <citation type="submission" date="2018-06" db="EMBL/GenBank/DDBJ databases">
        <authorList>
            <person name="Zhirakovskaya E."/>
        </authorList>
    </citation>
    <scope>NUCLEOTIDE SEQUENCE</scope>
</reference>
<dbReference type="AlphaFoldDB" id="A0A3B0Y3B6"/>
<protein>
    <recommendedName>
        <fullName evidence="2">Ribosomal subunit interface protein</fullName>
    </recommendedName>
</protein>
<proteinExistence type="predicted"/>
<dbReference type="InterPro" id="IPR036567">
    <property type="entry name" value="RHF-like"/>
</dbReference>
<organism evidence="1">
    <name type="scientific">hydrothermal vent metagenome</name>
    <dbReference type="NCBI Taxonomy" id="652676"/>
    <lineage>
        <taxon>unclassified sequences</taxon>
        <taxon>metagenomes</taxon>
        <taxon>ecological metagenomes</taxon>
    </lineage>
</organism>
<gene>
    <name evidence="1" type="ORF">MNBD_GAMMA14-685</name>
</gene>
<evidence type="ECO:0008006" key="2">
    <source>
        <dbReference type="Google" id="ProtNLM"/>
    </source>
</evidence>
<dbReference type="Pfam" id="PF02482">
    <property type="entry name" value="Ribosomal_S30AE"/>
    <property type="match status" value="1"/>
</dbReference>
<evidence type="ECO:0000313" key="1">
    <source>
        <dbReference type="EMBL" id="VAW74191.1"/>
    </source>
</evidence>
<sequence length="116" mass="13031">MQFNIQARNFSLTEALRDHIERRLGFALGSRNDQIQRIIVRLSDINGPRGGIDKHCHIQVVLAHTSDVVIEDTEANLYTAIDRAADRAGRTVGRRLARQRARGKTRTADCLLATEP</sequence>
<accession>A0A3B0Y3B6</accession>
<dbReference type="EMBL" id="UOFM01000089">
    <property type="protein sequence ID" value="VAW74191.1"/>
    <property type="molecule type" value="Genomic_DNA"/>
</dbReference>
<name>A0A3B0Y3B6_9ZZZZ</name>